<dbReference type="EMBL" id="FNWT01000007">
    <property type="protein sequence ID" value="SEH61156.1"/>
    <property type="molecule type" value="Genomic_DNA"/>
</dbReference>
<evidence type="ECO:0000256" key="1">
    <source>
        <dbReference type="ARBA" id="ARBA00004127"/>
    </source>
</evidence>
<feature type="transmembrane region" description="Helical" evidence="7">
    <location>
        <begin position="166"/>
        <end position="187"/>
    </location>
</feature>
<dbReference type="Proteomes" id="UP000199135">
    <property type="component" value="Unassembled WGS sequence"/>
</dbReference>
<evidence type="ECO:0000256" key="4">
    <source>
        <dbReference type="ARBA" id="ARBA00022692"/>
    </source>
</evidence>
<accession>A0A1H9QIG6</accession>
<dbReference type="GO" id="GO:0012505">
    <property type="term" value="C:endomembrane system"/>
    <property type="evidence" value="ECO:0007669"/>
    <property type="project" value="UniProtKB-SubCell"/>
</dbReference>
<feature type="transmembrane region" description="Helical" evidence="7">
    <location>
        <begin position="130"/>
        <end position="154"/>
    </location>
</feature>
<keyword evidence="3" id="KW-0813">Transport</keyword>
<organism evidence="9 10">
    <name type="scientific">Parafannyhessea umbonata</name>
    <dbReference type="NCBI Taxonomy" id="604330"/>
    <lineage>
        <taxon>Bacteria</taxon>
        <taxon>Bacillati</taxon>
        <taxon>Actinomycetota</taxon>
        <taxon>Coriobacteriia</taxon>
        <taxon>Coriobacteriales</taxon>
        <taxon>Atopobiaceae</taxon>
        <taxon>Parafannyhessea</taxon>
    </lineage>
</organism>
<feature type="transmembrane region" description="Helical" evidence="7">
    <location>
        <begin position="20"/>
        <end position="38"/>
    </location>
</feature>
<proteinExistence type="inferred from homology"/>
<evidence type="ECO:0000256" key="3">
    <source>
        <dbReference type="ARBA" id="ARBA00022448"/>
    </source>
</evidence>
<protein>
    <submittedName>
        <fullName evidence="8 9">MFS transporter, AGZA family, xanthine/uracil permease</fullName>
    </submittedName>
</protein>
<keyword evidence="4 7" id="KW-0812">Transmembrane</keyword>
<dbReference type="Proteomes" id="UP000199128">
    <property type="component" value="Unassembled WGS sequence"/>
</dbReference>
<dbReference type="EMBL" id="FOGP01000005">
    <property type="protein sequence ID" value="SER60252.1"/>
    <property type="molecule type" value="Genomic_DNA"/>
</dbReference>
<name>A0A1H9QIG6_9ACTN</name>
<feature type="transmembrane region" description="Helical" evidence="7">
    <location>
        <begin position="421"/>
        <end position="436"/>
    </location>
</feature>
<evidence type="ECO:0000313" key="11">
    <source>
        <dbReference type="Proteomes" id="UP000199135"/>
    </source>
</evidence>
<reference evidence="10 11" key="2">
    <citation type="submission" date="2016-10" db="EMBL/GenBank/DDBJ databases">
        <authorList>
            <person name="Varghese N."/>
            <person name="Submissions S."/>
        </authorList>
    </citation>
    <scope>NUCLEOTIDE SEQUENCE [LARGE SCALE GENOMIC DNA]</scope>
    <source>
        <strain evidence="10">KHGC19</strain>
        <strain evidence="8 11">WCP15</strain>
    </source>
</reference>
<dbReference type="InterPro" id="IPR045018">
    <property type="entry name" value="Azg-like"/>
</dbReference>
<evidence type="ECO:0000313" key="9">
    <source>
        <dbReference type="EMBL" id="SER60252.1"/>
    </source>
</evidence>
<evidence type="ECO:0000256" key="2">
    <source>
        <dbReference type="ARBA" id="ARBA00005697"/>
    </source>
</evidence>
<dbReference type="RefSeq" id="WP_078687647.1">
    <property type="nucleotide sequence ID" value="NZ_FNWT01000007.1"/>
</dbReference>
<dbReference type="Pfam" id="PF00860">
    <property type="entry name" value="Xan_ur_permease"/>
    <property type="match status" value="1"/>
</dbReference>
<feature type="transmembrane region" description="Helical" evidence="7">
    <location>
        <begin position="72"/>
        <end position="91"/>
    </location>
</feature>
<evidence type="ECO:0000256" key="5">
    <source>
        <dbReference type="ARBA" id="ARBA00022989"/>
    </source>
</evidence>
<keyword evidence="5 7" id="KW-1133">Transmembrane helix</keyword>
<comment type="subcellular location">
    <subcellularLocation>
        <location evidence="1">Endomembrane system</location>
        <topology evidence="1">Multi-pass membrane protein</topology>
    </subcellularLocation>
</comment>
<comment type="similarity">
    <text evidence="2">Belongs to the nucleobase:cation symporter-2 (NCS2) (TC 2.A.40) family. Azg-like subfamily.</text>
</comment>
<feature type="transmembrane region" description="Helical" evidence="7">
    <location>
        <begin position="382"/>
        <end position="409"/>
    </location>
</feature>
<evidence type="ECO:0000256" key="7">
    <source>
        <dbReference type="SAM" id="Phobius"/>
    </source>
</evidence>
<feature type="transmembrane region" description="Helical" evidence="7">
    <location>
        <begin position="333"/>
        <end position="362"/>
    </location>
</feature>
<dbReference type="GO" id="GO:0005345">
    <property type="term" value="F:purine nucleobase transmembrane transporter activity"/>
    <property type="evidence" value="ECO:0007669"/>
    <property type="project" value="TreeGrafter"/>
</dbReference>
<feature type="transmembrane region" description="Helical" evidence="7">
    <location>
        <begin position="44"/>
        <end position="67"/>
    </location>
</feature>
<dbReference type="AlphaFoldDB" id="A0A1H9QIG6"/>
<dbReference type="InterPro" id="IPR006043">
    <property type="entry name" value="NCS2"/>
</dbReference>
<evidence type="ECO:0000256" key="6">
    <source>
        <dbReference type="ARBA" id="ARBA00023136"/>
    </source>
</evidence>
<sequence length="437" mass="44685">MEKFFKAAERGSSATQELRAGLTTFLAMSYIIALNPLILSGAGVPISATITSTCFGAGIMTIIMGLFSNRPIALASGLGLNSMVAVATTTLCGGDWHAGMGIVLVEGIVILLLVLCGLRQAIMDAIPVSLRHAISVGIGIFVAMIGLSNAGIITGNGDTLLALGQVTQPSFIVGVISIVATIIFVAFDVKGALLLGIIVAVVSGIPLGITGTPQGVFSLPDFTAFGAPFQADSEGVMGIAKVIATPALLVTAFSLMMSDFFDTMGTAMAVAKDGEFLDENGNVEDIRSILIVDSCAAWVGGLLGASSVTTFVESASGAADGGRTGLSSIFCGLFFIVCAFFAPVIAVVPGAATCGALVYVGYLMMSEVTAIDWSDLLEGIPAFLSIAGIPLTYSMSSGIGLGFIAYIVVAIATGKVRQIKPLMWVAAIAFAVYFLVA</sequence>
<keyword evidence="11" id="KW-1185">Reference proteome</keyword>
<evidence type="ECO:0000313" key="8">
    <source>
        <dbReference type="EMBL" id="SEH61156.1"/>
    </source>
</evidence>
<dbReference type="PANTHER" id="PTHR43337:SF1">
    <property type="entry name" value="XANTHINE_URACIL PERMEASE C887.17-RELATED"/>
    <property type="match status" value="1"/>
</dbReference>
<reference evidence="9" key="1">
    <citation type="submission" date="2016-10" db="EMBL/GenBank/DDBJ databases">
        <authorList>
            <person name="de Groot N.N."/>
        </authorList>
    </citation>
    <scope>NUCLEOTIDE SEQUENCE [LARGE SCALE GENOMIC DNA]</scope>
    <source>
        <strain evidence="9">KHGC19</strain>
    </source>
</reference>
<keyword evidence="6 7" id="KW-0472">Membrane</keyword>
<evidence type="ECO:0000313" key="10">
    <source>
        <dbReference type="Proteomes" id="UP000199128"/>
    </source>
</evidence>
<dbReference type="PANTHER" id="PTHR43337">
    <property type="entry name" value="XANTHINE/URACIL PERMEASE C887.17-RELATED"/>
    <property type="match status" value="1"/>
</dbReference>
<feature type="transmembrane region" description="Helical" evidence="7">
    <location>
        <begin position="236"/>
        <end position="256"/>
    </location>
</feature>
<dbReference type="GO" id="GO:0005886">
    <property type="term" value="C:plasma membrane"/>
    <property type="evidence" value="ECO:0007669"/>
    <property type="project" value="TreeGrafter"/>
</dbReference>
<feature type="transmembrane region" description="Helical" evidence="7">
    <location>
        <begin position="194"/>
        <end position="216"/>
    </location>
</feature>
<feature type="transmembrane region" description="Helical" evidence="7">
    <location>
        <begin position="97"/>
        <end position="118"/>
    </location>
</feature>
<gene>
    <name evidence="9" type="ORF">SAMN05216446_1448</name>
    <name evidence="8" type="ORF">SAMN05216447_10750</name>
</gene>